<dbReference type="EMBL" id="FWZT01000043">
    <property type="protein sequence ID" value="SMF82739.1"/>
    <property type="molecule type" value="Genomic_DNA"/>
</dbReference>
<dbReference type="Gene3D" id="3.40.50.970">
    <property type="match status" value="1"/>
</dbReference>
<gene>
    <name evidence="1" type="ORF">SAMN06296036_1431</name>
</gene>
<evidence type="ECO:0000313" key="1">
    <source>
        <dbReference type="EMBL" id="SMF82739.1"/>
    </source>
</evidence>
<dbReference type="AlphaFoldDB" id="A0A1Y6CQ46"/>
<proteinExistence type="predicted"/>
<dbReference type="SUPFAM" id="SSF52518">
    <property type="entry name" value="Thiamin diphosphate-binding fold (THDP-binding)"/>
    <property type="match status" value="1"/>
</dbReference>
<accession>A0A1Y6CQ46</accession>
<protein>
    <recommendedName>
        <fullName evidence="3">Thiamine pyrophosphate enzyme, C-terminal TPP binding domain</fullName>
    </recommendedName>
</protein>
<dbReference type="InterPro" id="IPR029061">
    <property type="entry name" value="THDP-binding"/>
</dbReference>
<feature type="non-terminal residue" evidence="1">
    <location>
        <position position="1"/>
    </location>
</feature>
<organism evidence="1 2">
    <name type="scientific">Pseudobacteriovorax antillogorgiicola</name>
    <dbReference type="NCBI Taxonomy" id="1513793"/>
    <lineage>
        <taxon>Bacteria</taxon>
        <taxon>Pseudomonadati</taxon>
        <taxon>Bdellovibrionota</taxon>
        <taxon>Oligoflexia</taxon>
        <taxon>Oligoflexales</taxon>
        <taxon>Pseudobacteriovoracaceae</taxon>
        <taxon>Pseudobacteriovorax</taxon>
    </lineage>
</organism>
<sequence>FAVNKAIAPIHRDFKVFKLLDQEAFLVIGNFIPAEFAKLCGGDGVTVREPGDLDAAFEKCMISEKPFIVEIMTDAMLT</sequence>
<name>A0A1Y6CQ46_9BACT</name>
<evidence type="ECO:0008006" key="3">
    <source>
        <dbReference type="Google" id="ProtNLM"/>
    </source>
</evidence>
<dbReference type="RefSeq" id="WP_159455745.1">
    <property type="nucleotide sequence ID" value="NZ_FWZT01000043.1"/>
</dbReference>
<evidence type="ECO:0000313" key="2">
    <source>
        <dbReference type="Proteomes" id="UP000192907"/>
    </source>
</evidence>
<dbReference type="Proteomes" id="UP000192907">
    <property type="component" value="Unassembled WGS sequence"/>
</dbReference>
<keyword evidence="2" id="KW-1185">Reference proteome</keyword>
<reference evidence="2" key="1">
    <citation type="submission" date="2017-04" db="EMBL/GenBank/DDBJ databases">
        <authorList>
            <person name="Varghese N."/>
            <person name="Submissions S."/>
        </authorList>
    </citation>
    <scope>NUCLEOTIDE SEQUENCE [LARGE SCALE GENOMIC DNA]</scope>
    <source>
        <strain evidence="2">RKEM611</strain>
    </source>
</reference>